<keyword evidence="2" id="KW-1185">Reference proteome</keyword>
<evidence type="ECO:0000313" key="1">
    <source>
        <dbReference type="EMBL" id="GFY58043.1"/>
    </source>
</evidence>
<accession>A0A8X6XQ02</accession>
<sequence>MLLAISSRVSREGHHAPQCLHLATLDSSQRSPARGLTRRGGWIHQTEQRPSSQTLAYPEPFLIAISNKNRSRIFLRTAFVVPLPGIVLQG</sequence>
<organism evidence="1 2">
    <name type="scientific">Trichonephila inaurata madagascariensis</name>
    <dbReference type="NCBI Taxonomy" id="2747483"/>
    <lineage>
        <taxon>Eukaryota</taxon>
        <taxon>Metazoa</taxon>
        <taxon>Ecdysozoa</taxon>
        <taxon>Arthropoda</taxon>
        <taxon>Chelicerata</taxon>
        <taxon>Arachnida</taxon>
        <taxon>Araneae</taxon>
        <taxon>Araneomorphae</taxon>
        <taxon>Entelegynae</taxon>
        <taxon>Araneoidea</taxon>
        <taxon>Nephilidae</taxon>
        <taxon>Trichonephila</taxon>
        <taxon>Trichonephila inaurata</taxon>
    </lineage>
</organism>
<name>A0A8X6XQ02_9ARAC</name>
<dbReference type="AlphaFoldDB" id="A0A8X6XQ02"/>
<reference evidence="1" key="1">
    <citation type="submission" date="2020-08" db="EMBL/GenBank/DDBJ databases">
        <title>Multicomponent nature underlies the extraordinary mechanical properties of spider dragline silk.</title>
        <authorList>
            <person name="Kono N."/>
            <person name="Nakamura H."/>
            <person name="Mori M."/>
            <person name="Yoshida Y."/>
            <person name="Ohtoshi R."/>
            <person name="Malay A.D."/>
            <person name="Moran D.A.P."/>
            <person name="Tomita M."/>
            <person name="Numata K."/>
            <person name="Arakawa K."/>
        </authorList>
    </citation>
    <scope>NUCLEOTIDE SEQUENCE</scope>
</reference>
<evidence type="ECO:0000313" key="2">
    <source>
        <dbReference type="Proteomes" id="UP000886998"/>
    </source>
</evidence>
<gene>
    <name evidence="1" type="ORF">TNIN_283271</name>
</gene>
<protein>
    <submittedName>
        <fullName evidence="1">Uncharacterized protein</fullName>
    </submittedName>
</protein>
<proteinExistence type="predicted"/>
<dbReference type="EMBL" id="BMAV01011879">
    <property type="protein sequence ID" value="GFY58043.1"/>
    <property type="molecule type" value="Genomic_DNA"/>
</dbReference>
<dbReference type="Proteomes" id="UP000886998">
    <property type="component" value="Unassembled WGS sequence"/>
</dbReference>
<comment type="caution">
    <text evidence="1">The sequence shown here is derived from an EMBL/GenBank/DDBJ whole genome shotgun (WGS) entry which is preliminary data.</text>
</comment>